<feature type="region of interest" description="Disordered" evidence="1">
    <location>
        <begin position="1491"/>
        <end position="1544"/>
    </location>
</feature>
<sequence length="1544" mass="169733">MFPNRPENSDLNSKKSSHAISPHHHDVASGLTGHGVNSQTQLAAFVYHLRPKESSWEDFVRVYLHPDFISELKRKEPHLVNFVRQYMPMTILLALCHTKSVRHHCPSLSEESVQQLCEVALQVVCGRTALEREGSTESNTANCGPLWDRTTTVEFFTVFRDLLVLTLSDIYAACDHFEVIIPSAKKAPLQAGPRTAETVPQLLETCCPQISPDSATLDLFSNSNPDEPPALPTETTILSAPADVQPHFIVELIHSVRWQAQQPVVRPTDDELASFVQEKSTVMQHALQLLEAVLVAVVRYGIHDPTTALGPDGLLSLGGSATDVPKMRFFDKFQSKKRTPGPSYDSADISHDDMNGGCSVDFTVQYAIQAFTHVFLSLTAVHQQQQSYRKEHTRHLCTGACQSPIRQYYDEEFSDSEGDVSESTQAHQEEVTAQRGLCAACETFNRIEATVLLRLQSNLHALQYSAIAFVAHDPIIAESAIEYIDSRGPEFVAQATMLLAHVLTPDLMAAHPPNSRGGFSIQWIVGYVFGGLGSDDVERTQKEREEQLMRKDSNVFSIDNSSASSRSPLSSPPSSKGCDEDCNKVAFSAAELRVEYILASCFTRCHSLLTVIGVVAESDAYNCGLVVAQAVLQYAYTLALTSARLLRTPLLADTWSTPFTEAMMQRLNNLAMMDDDGGELLGSPDTPQSFALGTSEMSMGSSLEDCSTGEPSASTSPSASVHTCEHEGSDHPPGTLQPRWNRDGTRAPPPSMPELTRDYLKRKTKKSNPFQARPTAAVTGTTPSEMAESAINRTGRRCLALHWAKCVILSARRLVKCGVVKVTVPREHYHNLQQMSRRLQELINAAQEEGSPLVQPSTLESASSYQMNESKLTSEEIIGRGSRSPQTRGIQKESADALSPSDQGALLQPDYLSVELLNNNSIAASDLSSNKEHHHKAFVESFCNGNHALTFDTSTPFVAVPLHEVVFASIFKILESCGDVLLCEMPRLNSIFANELVSLIYELRLAMLEYQLRAFNDKELQTLLSGSNLTSSSFSHHTGSDSKNASATTRVGKEYQVLFPVQYKIIVEEALRSNLISERWMKEVNANPGHPAAGYVSLLVHVQKRMENPGRTSIADFVLSRGTLRLLLGVSARDSLGGRGGVLHIDDLDVEGTKKEDVAPRLGVIASKDVVSGGEEHSSKVLSCEAGLRTGKIHDGGEAGTTDGTGFDTSSYSGTLTTGLAFSPEVSAVNRRTQPELPPQRERRKDMVRLVGCAADLQEIIARAPKSWQLPENVLETNEELREELKQMKGFQSQDAIAGSLPDAHTNPFPVPRLFSLRSPLHVQGTRPLGSEWTAKPLSLNTSMRHSFSWQRGGSLVRAISVPKELYSFDFHCKSKSRLNVSQRTKKTTERRPQEEKTQKVGGERFSYVRQLIESGAFGSPDGNKSFSFLRTDEETKPEMGSGVAESAPVPQQEEEAVIVDETPLPAPTELPPQPTLWKEQHLRVEQPKKLCLSPGSPLHMNTPTIHTSENKSGMSQRPPMTPSDRFAFPHSSSISPDEDDLST</sequence>
<feature type="region of interest" description="Disordered" evidence="1">
    <location>
        <begin position="1379"/>
        <end position="1403"/>
    </location>
</feature>
<feature type="compositionally biased region" description="Polar residues" evidence="1">
    <location>
        <begin position="1500"/>
        <end position="1516"/>
    </location>
</feature>
<feature type="region of interest" description="Disordered" evidence="1">
    <location>
        <begin position="1"/>
        <end position="33"/>
    </location>
</feature>
<feature type="region of interest" description="Disordered" evidence="1">
    <location>
        <begin position="848"/>
        <end position="903"/>
    </location>
</feature>
<protein>
    <submittedName>
        <fullName evidence="2">Uncharacterized protein</fullName>
    </submittedName>
</protein>
<keyword evidence="3" id="KW-1185">Reference proteome</keyword>
<dbReference type="EMBL" id="LR877172">
    <property type="protein sequence ID" value="CAD2222759.1"/>
    <property type="molecule type" value="Genomic_DNA"/>
</dbReference>
<gene>
    <name evidence="2" type="ORF">ADEAN_001030600</name>
</gene>
<feature type="region of interest" description="Disordered" evidence="1">
    <location>
        <begin position="558"/>
        <end position="579"/>
    </location>
</feature>
<evidence type="ECO:0000256" key="1">
    <source>
        <dbReference type="SAM" id="MobiDB-lite"/>
    </source>
</evidence>
<reference evidence="2 3" key="1">
    <citation type="submission" date="2020-08" db="EMBL/GenBank/DDBJ databases">
        <authorList>
            <person name="Newling K."/>
            <person name="Davey J."/>
            <person name="Forrester S."/>
        </authorList>
    </citation>
    <scope>NUCLEOTIDE SEQUENCE [LARGE SCALE GENOMIC DNA]</scope>
    <source>
        <strain evidence="3">Crithidia deanei Carvalho (ATCC PRA-265)</strain>
    </source>
</reference>
<organism evidence="2 3">
    <name type="scientific">Angomonas deanei</name>
    <dbReference type="NCBI Taxonomy" id="59799"/>
    <lineage>
        <taxon>Eukaryota</taxon>
        <taxon>Discoba</taxon>
        <taxon>Euglenozoa</taxon>
        <taxon>Kinetoplastea</taxon>
        <taxon>Metakinetoplastina</taxon>
        <taxon>Trypanosomatida</taxon>
        <taxon>Trypanosomatidae</taxon>
        <taxon>Strigomonadinae</taxon>
        <taxon>Angomonas</taxon>
    </lineage>
</organism>
<dbReference type="VEuPathDB" id="TriTrypDB:ADEAN_001030600"/>
<feature type="compositionally biased region" description="Polar residues" evidence="1">
    <location>
        <begin position="854"/>
        <end position="871"/>
    </location>
</feature>
<feature type="compositionally biased region" description="Basic and acidic residues" evidence="1">
    <location>
        <begin position="1387"/>
        <end position="1403"/>
    </location>
</feature>
<dbReference type="Proteomes" id="UP000515908">
    <property type="component" value="Chromosome 28"/>
</dbReference>
<evidence type="ECO:0000313" key="3">
    <source>
        <dbReference type="Proteomes" id="UP000515908"/>
    </source>
</evidence>
<feature type="compositionally biased region" description="Polar residues" evidence="1">
    <location>
        <begin position="685"/>
        <end position="721"/>
    </location>
</feature>
<evidence type="ECO:0000313" key="2">
    <source>
        <dbReference type="EMBL" id="CAD2222759.1"/>
    </source>
</evidence>
<proteinExistence type="predicted"/>
<feature type="region of interest" description="Disordered" evidence="1">
    <location>
        <begin position="1434"/>
        <end position="1455"/>
    </location>
</feature>
<name>A0A7G2CU00_9TRYP</name>
<feature type="compositionally biased region" description="Low complexity" evidence="1">
    <location>
        <begin position="561"/>
        <end position="575"/>
    </location>
</feature>
<feature type="region of interest" description="Disordered" evidence="1">
    <location>
        <begin position="675"/>
        <end position="784"/>
    </location>
</feature>
<accession>A0A7G2CU00</accession>